<keyword evidence="2" id="KW-0472">Membrane</keyword>
<keyword evidence="4" id="KW-1185">Reference proteome</keyword>
<dbReference type="Gene3D" id="1.20.1300.10">
    <property type="entry name" value="Fumarate reductase/succinate dehydrogenase, transmembrane subunit"/>
    <property type="match status" value="1"/>
</dbReference>
<feature type="transmembrane region" description="Helical" evidence="2">
    <location>
        <begin position="48"/>
        <end position="67"/>
    </location>
</feature>
<evidence type="ECO:0000256" key="1">
    <source>
        <dbReference type="SAM" id="MobiDB-lite"/>
    </source>
</evidence>
<dbReference type="CDD" id="cd03498">
    <property type="entry name" value="SQR_TypeB_2_TM"/>
    <property type="match status" value="1"/>
</dbReference>
<dbReference type="AlphaFoldDB" id="A0A345XWG1"/>
<gene>
    <name evidence="3" type="ORF">DVA86_28600</name>
</gene>
<feature type="compositionally biased region" description="Basic and acidic residues" evidence="1">
    <location>
        <begin position="7"/>
        <end position="23"/>
    </location>
</feature>
<keyword evidence="2" id="KW-0812">Transmembrane</keyword>
<organism evidence="3 4">
    <name type="scientific">Streptomyces armeniacus</name>
    <dbReference type="NCBI Taxonomy" id="83291"/>
    <lineage>
        <taxon>Bacteria</taxon>
        <taxon>Bacillati</taxon>
        <taxon>Actinomycetota</taxon>
        <taxon>Actinomycetes</taxon>
        <taxon>Kitasatosporales</taxon>
        <taxon>Streptomycetaceae</taxon>
        <taxon>Streptomyces</taxon>
    </lineage>
</organism>
<feature type="region of interest" description="Disordered" evidence="1">
    <location>
        <begin position="1"/>
        <end position="29"/>
    </location>
</feature>
<feature type="transmembrane region" description="Helical" evidence="2">
    <location>
        <begin position="149"/>
        <end position="166"/>
    </location>
</feature>
<proteinExistence type="predicted"/>
<name>A0A345XWG1_9ACTN</name>
<keyword evidence="2" id="KW-1133">Transmembrane helix</keyword>
<reference evidence="3 4" key="1">
    <citation type="submission" date="2018-07" db="EMBL/GenBank/DDBJ databases">
        <title>Draft genome of the type strain Streptomyces armeniacus ATCC 15676.</title>
        <authorList>
            <person name="Labana P."/>
            <person name="Gosse J.T."/>
            <person name="Boddy C.N."/>
        </authorList>
    </citation>
    <scope>NUCLEOTIDE SEQUENCE [LARGE SCALE GENOMIC DNA]</scope>
    <source>
        <strain evidence="3 4">ATCC 15676</strain>
    </source>
</reference>
<feature type="transmembrane region" description="Helical" evidence="2">
    <location>
        <begin position="97"/>
        <end position="118"/>
    </location>
</feature>
<evidence type="ECO:0000313" key="4">
    <source>
        <dbReference type="Proteomes" id="UP000254425"/>
    </source>
</evidence>
<dbReference type="RefSeq" id="WP_208882572.1">
    <property type="nucleotide sequence ID" value="NZ_CP031320.1"/>
</dbReference>
<dbReference type="NCBIfam" id="TIGR02046">
    <property type="entry name" value="sdhC_b558_fam"/>
    <property type="match status" value="1"/>
</dbReference>
<accession>A0A345XWG1</accession>
<protein>
    <submittedName>
        <fullName evidence="3">Succinate dehydrogenase</fullName>
    </submittedName>
</protein>
<dbReference type="Proteomes" id="UP000254425">
    <property type="component" value="Chromosome"/>
</dbReference>
<dbReference type="EMBL" id="CP031320">
    <property type="protein sequence ID" value="AXK35977.1"/>
    <property type="molecule type" value="Genomic_DNA"/>
</dbReference>
<feature type="transmembrane region" description="Helical" evidence="2">
    <location>
        <begin position="231"/>
        <end position="254"/>
    </location>
</feature>
<evidence type="ECO:0000256" key="2">
    <source>
        <dbReference type="SAM" id="Phobius"/>
    </source>
</evidence>
<dbReference type="SUPFAM" id="SSF81343">
    <property type="entry name" value="Fumarate reductase respiratory complex transmembrane subunits"/>
    <property type="match status" value="1"/>
</dbReference>
<dbReference type="InterPro" id="IPR011138">
    <property type="entry name" value="Cytochrome_b-558"/>
</dbReference>
<dbReference type="GO" id="GO:0016020">
    <property type="term" value="C:membrane"/>
    <property type="evidence" value="ECO:0007669"/>
    <property type="project" value="InterPro"/>
</dbReference>
<sequence length="260" mass="28755">MALGTRTRTDRRETDPRRTDRRGTGKTAARRPSSLVALVWRSTVGKKAVMAVTGLIMLAYLVGHLLGNLKVFFGPDEMNGYAHWLRTIGEPFLRHGWFVWLVRFGLLAAVILHGVSAYQLSRRDRAARPVAYAHPRRPGKGRGDYATRTMRWGGVILALFIVWHLLDLTTGTVNPRGEEGHPYENIVATFSTWYGNTIYIVAMLAVGLHIRHGFWSAAQTLGANRPSRDRALKITANGLALVLTAGFLSIPLAVMTGVVS</sequence>
<dbReference type="InterPro" id="IPR034804">
    <property type="entry name" value="SQR/QFR_C/D"/>
</dbReference>
<feature type="transmembrane region" description="Helical" evidence="2">
    <location>
        <begin position="186"/>
        <end position="210"/>
    </location>
</feature>
<evidence type="ECO:0000313" key="3">
    <source>
        <dbReference type="EMBL" id="AXK35977.1"/>
    </source>
</evidence>
<dbReference type="KEGG" id="sarm:DVA86_28600"/>